<keyword evidence="2 6" id="KW-0645">Protease</keyword>
<proteinExistence type="evidence at transcript level"/>
<reference evidence="9" key="1">
    <citation type="journal article" date="2018" name="Toxins">
        <title>Buzz kill: function and proteomic composition of venom from the giant assassin fly Dolopus genitalis (Diptera: Asilidae).</title>
        <authorList>
            <person name="Walker A.A."/>
            <person name="Dobson J."/>
            <person name="Jin J."/>
            <person name="Robinson S.D."/>
            <person name="Herzig V."/>
            <person name="Vetter I."/>
            <person name="King G.F."/>
            <person name="Fry B.G."/>
        </authorList>
    </citation>
    <scope>NUCLEOTIDE SEQUENCE</scope>
    <source>
        <strain evidence="9">Dg74</strain>
        <tissue evidence="9">Venom/thoracic glands</tissue>
    </source>
</reference>
<dbReference type="InterPro" id="IPR043504">
    <property type="entry name" value="Peptidase_S1_PA_chymotrypsin"/>
</dbReference>
<evidence type="ECO:0000256" key="5">
    <source>
        <dbReference type="ARBA" id="ARBA00023157"/>
    </source>
</evidence>
<evidence type="ECO:0000313" key="9">
    <source>
        <dbReference type="EMBL" id="AYV99595.1"/>
    </source>
</evidence>
<dbReference type="CDD" id="cd00190">
    <property type="entry name" value="Tryp_SPc"/>
    <property type="match status" value="1"/>
</dbReference>
<dbReference type="AlphaFoldDB" id="A0A3G5BIJ0"/>
<dbReference type="PANTHER" id="PTHR24252:SF7">
    <property type="entry name" value="HYALIN"/>
    <property type="match status" value="1"/>
</dbReference>
<evidence type="ECO:0000259" key="8">
    <source>
        <dbReference type="PROSITE" id="PS50240"/>
    </source>
</evidence>
<organism evidence="9">
    <name type="scientific">Dolopus genitalis</name>
    <name type="common">Giant Australian assassin fly</name>
    <name type="synonym">Asilus genitalis</name>
    <dbReference type="NCBI Taxonomy" id="2488630"/>
    <lineage>
        <taxon>Eukaryota</taxon>
        <taxon>Metazoa</taxon>
        <taxon>Ecdysozoa</taxon>
        <taxon>Arthropoda</taxon>
        <taxon>Hexapoda</taxon>
        <taxon>Insecta</taxon>
        <taxon>Pterygota</taxon>
        <taxon>Neoptera</taxon>
        <taxon>Endopterygota</taxon>
        <taxon>Diptera</taxon>
        <taxon>Brachycera</taxon>
        <taxon>Muscomorpha</taxon>
        <taxon>Asiloidea</taxon>
        <taxon>Asilidae</taxon>
        <taxon>Asilinae</taxon>
        <taxon>Dolopus</taxon>
    </lineage>
</organism>
<keyword evidence="5" id="KW-1015">Disulfide bond</keyword>
<dbReference type="EMBL" id="MK075192">
    <property type="protein sequence ID" value="AYV99595.1"/>
    <property type="molecule type" value="mRNA"/>
</dbReference>
<feature type="signal peptide" evidence="7">
    <location>
        <begin position="1"/>
        <end position="16"/>
    </location>
</feature>
<sequence length="275" mass="30169">MKSILLVFLFLAAAVAIPLENKNNPLGIQPRITGGQNAQPNQFPYQVGLKLTKFIKGLPFSAWCGGSLISNKVVLTAAHCLLNSNGGMIYLGAHNRSKPTENGRAMVKVWKSNYILHENYDDFLHTDDIALIVLPQKVQLTDKIKVINMPQSSKFDVTGRIAIVSGWGRTGDRKNSTTNILRFADQRIMPDDYCMKPYGIILPSQICVDTSNGKSACQGDSGGPLAIEDSKGSNTVVGLTSYGKVYGCEKGYPVIFTRVSFYLNWIHEKTGIPVQ</sequence>
<keyword evidence="3 6" id="KW-0378">Hydrolase</keyword>
<dbReference type="PROSITE" id="PS00135">
    <property type="entry name" value="TRYPSIN_SER"/>
    <property type="match status" value="1"/>
</dbReference>
<dbReference type="PROSITE" id="PS00134">
    <property type="entry name" value="TRYPSIN_HIS"/>
    <property type="match status" value="1"/>
</dbReference>
<accession>A0A3G5BIJ0</accession>
<keyword evidence="7" id="KW-0732">Signal</keyword>
<dbReference type="InterPro" id="IPR033116">
    <property type="entry name" value="TRYPSIN_SER"/>
</dbReference>
<dbReference type="PRINTS" id="PR00722">
    <property type="entry name" value="CHYMOTRYPSIN"/>
</dbReference>
<comment type="subcellular location">
    <subcellularLocation>
        <location evidence="1">Secreted</location>
        <location evidence="1">Extracellular space</location>
    </subcellularLocation>
</comment>
<dbReference type="SUPFAM" id="SSF50494">
    <property type="entry name" value="Trypsin-like serine proteases"/>
    <property type="match status" value="1"/>
</dbReference>
<evidence type="ECO:0000256" key="6">
    <source>
        <dbReference type="RuleBase" id="RU363034"/>
    </source>
</evidence>
<keyword evidence="4 6" id="KW-0720">Serine protease</keyword>
<dbReference type="InterPro" id="IPR009003">
    <property type="entry name" value="Peptidase_S1_PA"/>
</dbReference>
<evidence type="ECO:0000256" key="1">
    <source>
        <dbReference type="ARBA" id="ARBA00004239"/>
    </source>
</evidence>
<dbReference type="SMART" id="SM00020">
    <property type="entry name" value="Tryp_SPc"/>
    <property type="match status" value="1"/>
</dbReference>
<dbReference type="FunFam" id="2.40.10.10:FF:000036">
    <property type="entry name" value="Trypsin beta"/>
    <property type="match status" value="1"/>
</dbReference>
<dbReference type="InterPro" id="IPR001314">
    <property type="entry name" value="Peptidase_S1A"/>
</dbReference>
<evidence type="ECO:0000256" key="4">
    <source>
        <dbReference type="ARBA" id="ARBA00022825"/>
    </source>
</evidence>
<dbReference type="Gene3D" id="2.40.10.10">
    <property type="entry name" value="Trypsin-like serine proteases"/>
    <property type="match status" value="2"/>
</dbReference>
<name>A0A3G5BIJ0_DOLGE</name>
<feature type="domain" description="Peptidase S1" evidence="8">
    <location>
        <begin position="32"/>
        <end position="271"/>
    </location>
</feature>
<feature type="chain" id="PRO_5018057949" evidence="7">
    <location>
        <begin position="17"/>
        <end position="275"/>
    </location>
</feature>
<dbReference type="GO" id="GO:0006508">
    <property type="term" value="P:proteolysis"/>
    <property type="evidence" value="ECO:0007669"/>
    <property type="project" value="UniProtKB-KW"/>
</dbReference>
<dbReference type="GO" id="GO:0004252">
    <property type="term" value="F:serine-type endopeptidase activity"/>
    <property type="evidence" value="ECO:0007669"/>
    <property type="project" value="InterPro"/>
</dbReference>
<protein>
    <submittedName>
        <fullName evidence="9">Venom polypeptide</fullName>
    </submittedName>
</protein>
<dbReference type="Pfam" id="PF00089">
    <property type="entry name" value="Trypsin"/>
    <property type="match status" value="1"/>
</dbReference>
<dbReference type="PANTHER" id="PTHR24252">
    <property type="entry name" value="ACROSIN-RELATED"/>
    <property type="match status" value="1"/>
</dbReference>
<evidence type="ECO:0000256" key="7">
    <source>
        <dbReference type="SAM" id="SignalP"/>
    </source>
</evidence>
<evidence type="ECO:0000256" key="2">
    <source>
        <dbReference type="ARBA" id="ARBA00022670"/>
    </source>
</evidence>
<evidence type="ECO:0000256" key="3">
    <source>
        <dbReference type="ARBA" id="ARBA00022801"/>
    </source>
</evidence>
<dbReference type="PROSITE" id="PS50240">
    <property type="entry name" value="TRYPSIN_DOM"/>
    <property type="match status" value="1"/>
</dbReference>
<dbReference type="InterPro" id="IPR018114">
    <property type="entry name" value="TRYPSIN_HIS"/>
</dbReference>
<dbReference type="InterPro" id="IPR001254">
    <property type="entry name" value="Trypsin_dom"/>
</dbReference>
<dbReference type="GO" id="GO:0005576">
    <property type="term" value="C:extracellular region"/>
    <property type="evidence" value="ECO:0007669"/>
    <property type="project" value="UniProtKB-SubCell"/>
</dbReference>